<protein>
    <recommendedName>
        <fullName evidence="10">DNA 5'-3' helicase</fullName>
        <ecNumber evidence="10">5.6.2.3</ecNumber>
    </recommendedName>
</protein>
<dbReference type="Gene3D" id="1.10.860.10">
    <property type="entry name" value="DNAb Helicase, Chain A"/>
    <property type="match status" value="1"/>
</dbReference>
<evidence type="ECO:0000313" key="14">
    <source>
        <dbReference type="Proteomes" id="UP001589758"/>
    </source>
</evidence>
<keyword evidence="3" id="KW-0235">DNA replication</keyword>
<keyword evidence="7" id="KW-0067">ATP-binding</keyword>
<keyword evidence="9" id="KW-0413">Isomerase</keyword>
<evidence type="ECO:0000256" key="5">
    <source>
        <dbReference type="ARBA" id="ARBA00022801"/>
    </source>
</evidence>
<dbReference type="InterPro" id="IPR016136">
    <property type="entry name" value="DNA_helicase_N/primase_C"/>
</dbReference>
<evidence type="ECO:0000256" key="1">
    <source>
        <dbReference type="ARBA" id="ARBA00008428"/>
    </source>
</evidence>
<dbReference type="SUPFAM" id="SSF48024">
    <property type="entry name" value="N-terminal domain of DnaB helicase"/>
    <property type="match status" value="1"/>
</dbReference>
<dbReference type="SUPFAM" id="SSF52540">
    <property type="entry name" value="P-loop containing nucleoside triphosphate hydrolases"/>
    <property type="match status" value="1"/>
</dbReference>
<dbReference type="CDD" id="cd00984">
    <property type="entry name" value="DnaB_C"/>
    <property type="match status" value="1"/>
</dbReference>
<name>A0ABV6CCM1_9GAMM</name>
<keyword evidence="5" id="KW-0378">Hydrolase</keyword>
<keyword evidence="2" id="KW-0639">Primosome</keyword>
<dbReference type="PANTHER" id="PTHR30153:SF2">
    <property type="entry name" value="REPLICATIVE DNA HELICASE"/>
    <property type="match status" value="1"/>
</dbReference>
<dbReference type="InterPro" id="IPR027417">
    <property type="entry name" value="P-loop_NTPase"/>
</dbReference>
<evidence type="ECO:0000259" key="12">
    <source>
        <dbReference type="PROSITE" id="PS51199"/>
    </source>
</evidence>
<keyword evidence="14" id="KW-1185">Reference proteome</keyword>
<evidence type="ECO:0000256" key="8">
    <source>
        <dbReference type="ARBA" id="ARBA00023125"/>
    </source>
</evidence>
<reference evidence="13 14" key="1">
    <citation type="submission" date="2024-09" db="EMBL/GenBank/DDBJ databases">
        <authorList>
            <person name="Sun Q."/>
            <person name="Mori K."/>
        </authorList>
    </citation>
    <scope>NUCLEOTIDE SEQUENCE [LARGE SCALE GENOMIC DNA]</scope>
    <source>
        <strain evidence="13 14">CCM 8545</strain>
    </source>
</reference>
<dbReference type="Pfam" id="PF00772">
    <property type="entry name" value="DnaB"/>
    <property type="match status" value="1"/>
</dbReference>
<dbReference type="RefSeq" id="WP_385876189.1">
    <property type="nucleotide sequence ID" value="NZ_JBHLXE010000027.1"/>
</dbReference>
<evidence type="ECO:0000256" key="2">
    <source>
        <dbReference type="ARBA" id="ARBA00022515"/>
    </source>
</evidence>
<dbReference type="Gene3D" id="3.40.50.300">
    <property type="entry name" value="P-loop containing nucleotide triphosphate hydrolases"/>
    <property type="match status" value="1"/>
</dbReference>
<evidence type="ECO:0000256" key="4">
    <source>
        <dbReference type="ARBA" id="ARBA00022741"/>
    </source>
</evidence>
<evidence type="ECO:0000256" key="7">
    <source>
        <dbReference type="ARBA" id="ARBA00022840"/>
    </source>
</evidence>
<dbReference type="PROSITE" id="PS51199">
    <property type="entry name" value="SF4_HELICASE"/>
    <property type="match status" value="1"/>
</dbReference>
<proteinExistence type="inferred from homology"/>
<evidence type="ECO:0000256" key="10">
    <source>
        <dbReference type="ARBA" id="ARBA00044969"/>
    </source>
</evidence>
<keyword evidence="4" id="KW-0547">Nucleotide-binding</keyword>
<dbReference type="EC" id="5.6.2.3" evidence="10"/>
<comment type="caution">
    <text evidence="13">The sequence shown here is derived from an EMBL/GenBank/DDBJ whole genome shotgun (WGS) entry which is preliminary data.</text>
</comment>
<evidence type="ECO:0000313" key="13">
    <source>
        <dbReference type="EMBL" id="MFC0178978.1"/>
    </source>
</evidence>
<comment type="similarity">
    <text evidence="1">Belongs to the helicase family. DnaB subfamily.</text>
</comment>
<dbReference type="EMBL" id="JBHLXE010000027">
    <property type="protein sequence ID" value="MFC0178978.1"/>
    <property type="molecule type" value="Genomic_DNA"/>
</dbReference>
<feature type="domain" description="SF4 helicase" evidence="12">
    <location>
        <begin position="182"/>
        <end position="449"/>
    </location>
</feature>
<evidence type="ECO:0000256" key="6">
    <source>
        <dbReference type="ARBA" id="ARBA00022806"/>
    </source>
</evidence>
<accession>A0ABV6CCM1</accession>
<dbReference type="InterPro" id="IPR007694">
    <property type="entry name" value="DNA_helicase_DnaB-like_C"/>
</dbReference>
<keyword evidence="8" id="KW-0238">DNA-binding</keyword>
<evidence type="ECO:0000256" key="9">
    <source>
        <dbReference type="ARBA" id="ARBA00023235"/>
    </source>
</evidence>
<dbReference type="Proteomes" id="UP001589758">
    <property type="component" value="Unassembled WGS sequence"/>
</dbReference>
<evidence type="ECO:0000256" key="11">
    <source>
        <dbReference type="ARBA" id="ARBA00048954"/>
    </source>
</evidence>
<dbReference type="Pfam" id="PF03796">
    <property type="entry name" value="DnaB_C"/>
    <property type="match status" value="1"/>
</dbReference>
<sequence>MNNNLPLPPQSLEAEQSIIGGLLLTGDDERCQRVLNNLKAESFYNHTNKTIYNIIKNLVKKQVAIDLITVNNEIESQGLSEQITFAYLAEIARNTPSLANIETYARIVKDKAIERFTLQKLNQMAQMFYENDALTTSEKLDSVSTMFNQLNDYTRTGRATGLKALDDVFADWTNKLEQRLDPNSDSRGLLTGIESLDEMLAPKGMVKGSLFVVGARPKMGKSALMTTMSVDCAVNQNRPVAIFSLEMPTDQVFERMITQQTGLNSDIFYMGPDNDNDYTLAFAAAHKMAQTGNLFIDDTPGVSLAHIVSECRRVKKLKGSLGMVFVDYLTLMKAEKADRNDLAYGMITKGLKNLAKELDCVVVLLTQLNRDLEKRVNKRPLPSDSRDTGQIEQDCDYWLGIYREGAYDENANQYITELILRLNRHGKSGTVFVEQRQGSMKNTDQTQAKIAFMQIEESKQKRYAKSGF</sequence>
<dbReference type="InterPro" id="IPR007693">
    <property type="entry name" value="DNA_helicase_DnaB-like_N"/>
</dbReference>
<organism evidence="13 14">
    <name type="scientific">Thorsellia kenyensis</name>
    <dbReference type="NCBI Taxonomy" id="1549888"/>
    <lineage>
        <taxon>Bacteria</taxon>
        <taxon>Pseudomonadati</taxon>
        <taxon>Pseudomonadota</taxon>
        <taxon>Gammaproteobacteria</taxon>
        <taxon>Enterobacterales</taxon>
        <taxon>Thorselliaceae</taxon>
        <taxon>Thorsellia</taxon>
    </lineage>
</organism>
<gene>
    <name evidence="13" type="ORF">ACFFIT_02525</name>
</gene>
<keyword evidence="6" id="KW-0347">Helicase</keyword>
<comment type="catalytic activity">
    <reaction evidence="11">
        <text>ATP + H2O = ADP + phosphate + H(+)</text>
        <dbReference type="Rhea" id="RHEA:13065"/>
        <dbReference type="ChEBI" id="CHEBI:15377"/>
        <dbReference type="ChEBI" id="CHEBI:15378"/>
        <dbReference type="ChEBI" id="CHEBI:30616"/>
        <dbReference type="ChEBI" id="CHEBI:43474"/>
        <dbReference type="ChEBI" id="CHEBI:456216"/>
        <dbReference type="EC" id="5.6.2.3"/>
    </reaction>
</comment>
<dbReference type="InterPro" id="IPR036185">
    <property type="entry name" value="DNA_heli_DnaB-like_N_sf"/>
</dbReference>
<dbReference type="PANTHER" id="PTHR30153">
    <property type="entry name" value="REPLICATIVE DNA HELICASE DNAB"/>
    <property type="match status" value="1"/>
</dbReference>
<evidence type="ECO:0000256" key="3">
    <source>
        <dbReference type="ARBA" id="ARBA00022705"/>
    </source>
</evidence>